<dbReference type="WBParaSite" id="nRc.2.0.1.t41362-RA">
    <property type="protein sequence ID" value="nRc.2.0.1.t41362-RA"/>
    <property type="gene ID" value="nRc.2.0.1.g41362"/>
</dbReference>
<dbReference type="AlphaFoldDB" id="A0A915KRH4"/>
<dbReference type="InterPro" id="IPR000235">
    <property type="entry name" value="Ribosomal_uS7"/>
</dbReference>
<evidence type="ECO:0000259" key="4">
    <source>
        <dbReference type="Pfam" id="PF00177"/>
    </source>
</evidence>
<sequence length="230" mass="26908">MTCVKRLLSVRNVINSLQSCSLHENKDYYRSGYQKFYLTPIQDRERLGKPLAEDDPYKYVPIKAAETNGAPTVFKDELLEKLTNMIMKDGRKELARKILSRTMIAIKIHQVNAYYEAKTKEEKANIECDPVKIIKQAIVNATPILHLTPYTRGGITYQVPTRVNPNFARFIAMKWFVRMCRDRNVKGFMHYLLAEEFLAAYKKEGRVMQAKYDLHKICETNRAYTHYRNT</sequence>
<dbReference type="GO" id="GO:0005840">
    <property type="term" value="C:ribosome"/>
    <property type="evidence" value="ECO:0007669"/>
    <property type="project" value="UniProtKB-KW"/>
</dbReference>
<evidence type="ECO:0000256" key="1">
    <source>
        <dbReference type="ARBA" id="ARBA00007151"/>
    </source>
</evidence>
<evidence type="ECO:0000313" key="6">
    <source>
        <dbReference type="WBParaSite" id="nRc.2.0.1.t41362-RA"/>
    </source>
</evidence>
<dbReference type="GO" id="GO:1990904">
    <property type="term" value="C:ribonucleoprotein complex"/>
    <property type="evidence" value="ECO:0007669"/>
    <property type="project" value="UniProtKB-KW"/>
</dbReference>
<dbReference type="Proteomes" id="UP000887565">
    <property type="component" value="Unplaced"/>
</dbReference>
<evidence type="ECO:0000256" key="3">
    <source>
        <dbReference type="ARBA" id="ARBA00023274"/>
    </source>
</evidence>
<keyword evidence="5" id="KW-1185">Reference proteome</keyword>
<keyword evidence="2" id="KW-0689">Ribosomal protein</keyword>
<protein>
    <submittedName>
        <fullName evidence="6">Ribosomal protein S7 domain-containing protein</fullName>
    </submittedName>
</protein>
<name>A0A915KRH4_ROMCU</name>
<dbReference type="GO" id="GO:0006412">
    <property type="term" value="P:translation"/>
    <property type="evidence" value="ECO:0007669"/>
    <property type="project" value="InterPro"/>
</dbReference>
<dbReference type="InterPro" id="IPR036823">
    <property type="entry name" value="Ribosomal_uS7_dom_sf"/>
</dbReference>
<feature type="domain" description="Small ribosomal subunit protein uS7" evidence="4">
    <location>
        <begin position="71"/>
        <end position="222"/>
    </location>
</feature>
<dbReference type="Gene3D" id="1.10.455.10">
    <property type="entry name" value="Ribosomal protein S7 domain"/>
    <property type="match status" value="1"/>
</dbReference>
<evidence type="ECO:0000256" key="2">
    <source>
        <dbReference type="ARBA" id="ARBA00022980"/>
    </source>
</evidence>
<dbReference type="PANTHER" id="PTHR11205">
    <property type="entry name" value="RIBOSOMAL PROTEIN S7"/>
    <property type="match status" value="1"/>
</dbReference>
<organism evidence="5 6">
    <name type="scientific">Romanomermis culicivorax</name>
    <name type="common">Nematode worm</name>
    <dbReference type="NCBI Taxonomy" id="13658"/>
    <lineage>
        <taxon>Eukaryota</taxon>
        <taxon>Metazoa</taxon>
        <taxon>Ecdysozoa</taxon>
        <taxon>Nematoda</taxon>
        <taxon>Enoplea</taxon>
        <taxon>Dorylaimia</taxon>
        <taxon>Mermithida</taxon>
        <taxon>Mermithoidea</taxon>
        <taxon>Mermithidae</taxon>
        <taxon>Romanomermis</taxon>
    </lineage>
</organism>
<dbReference type="InterPro" id="IPR023798">
    <property type="entry name" value="Ribosomal_uS7_dom"/>
</dbReference>
<keyword evidence="3" id="KW-0687">Ribonucleoprotein</keyword>
<accession>A0A915KRH4</accession>
<dbReference type="OMA" id="HELHKQC"/>
<evidence type="ECO:0000313" key="5">
    <source>
        <dbReference type="Proteomes" id="UP000887565"/>
    </source>
</evidence>
<reference evidence="6" key="1">
    <citation type="submission" date="2022-11" db="UniProtKB">
        <authorList>
            <consortium name="WormBaseParasite"/>
        </authorList>
    </citation>
    <scope>IDENTIFICATION</scope>
</reference>
<dbReference type="SUPFAM" id="SSF47973">
    <property type="entry name" value="Ribosomal protein S7"/>
    <property type="match status" value="1"/>
</dbReference>
<dbReference type="Pfam" id="PF00177">
    <property type="entry name" value="Ribosomal_S7"/>
    <property type="match status" value="1"/>
</dbReference>
<proteinExistence type="inferred from homology"/>
<comment type="similarity">
    <text evidence="1">Belongs to the universal ribosomal protein uS7 family.</text>
</comment>